<dbReference type="PANTHER" id="PTHR10877:SF197">
    <property type="entry name" value="POLYCYSTIC KIDNEY DISEASE PROTEIN 1-LIKE 2"/>
    <property type="match status" value="1"/>
</dbReference>
<keyword evidence="4 8" id="KW-1133">Transmembrane helix</keyword>
<evidence type="ECO:0000313" key="12">
    <source>
        <dbReference type="EMBL" id="KAK1798451.1"/>
    </source>
</evidence>
<feature type="domain" description="PLAT" evidence="10">
    <location>
        <begin position="486"/>
        <end position="603"/>
    </location>
</feature>
<feature type="transmembrane region" description="Helical" evidence="8">
    <location>
        <begin position="915"/>
        <end position="938"/>
    </location>
</feature>
<keyword evidence="13" id="KW-1185">Reference proteome</keyword>
<feature type="chain" id="PRO_5042101155" evidence="9">
    <location>
        <begin position="23"/>
        <end position="964"/>
    </location>
</feature>
<evidence type="ECO:0000256" key="5">
    <source>
        <dbReference type="ARBA" id="ARBA00023136"/>
    </source>
</evidence>
<dbReference type="SMART" id="SM00303">
    <property type="entry name" value="GPS"/>
    <property type="match status" value="1"/>
</dbReference>
<protein>
    <submittedName>
        <fullName evidence="12">Uncharacterized protein</fullName>
    </submittedName>
</protein>
<dbReference type="SUPFAM" id="SSF49723">
    <property type="entry name" value="Lipase/lipooxygenase domain (PLAT/LH2 domain)"/>
    <property type="match status" value="1"/>
</dbReference>
<comment type="caution">
    <text evidence="12">The sequence shown here is derived from an EMBL/GenBank/DDBJ whole genome shotgun (WGS) entry which is preliminary data.</text>
</comment>
<dbReference type="InterPro" id="IPR036392">
    <property type="entry name" value="PLAT/LH2_dom_sf"/>
</dbReference>
<evidence type="ECO:0000256" key="8">
    <source>
        <dbReference type="SAM" id="Phobius"/>
    </source>
</evidence>
<name>A0AAD9DY86_9TELE</name>
<reference evidence="12" key="1">
    <citation type="submission" date="2023-03" db="EMBL/GenBank/DDBJ databases">
        <title>Electrophorus voltai genome.</title>
        <authorList>
            <person name="Bian C."/>
        </authorList>
    </citation>
    <scope>NUCLEOTIDE SEQUENCE</scope>
    <source>
        <strain evidence="12">CB-2022</strain>
        <tissue evidence="12">Muscle</tissue>
    </source>
</reference>
<evidence type="ECO:0000256" key="4">
    <source>
        <dbReference type="ARBA" id="ARBA00022989"/>
    </source>
</evidence>
<dbReference type="InterPro" id="IPR051223">
    <property type="entry name" value="Polycystin"/>
</dbReference>
<dbReference type="Gene3D" id="2.60.60.20">
    <property type="entry name" value="PLAT/LH2 domain"/>
    <property type="match status" value="1"/>
</dbReference>
<dbReference type="PROSITE" id="PS50221">
    <property type="entry name" value="GAIN_B"/>
    <property type="match status" value="1"/>
</dbReference>
<evidence type="ECO:0000259" key="11">
    <source>
        <dbReference type="PROSITE" id="PS50221"/>
    </source>
</evidence>
<dbReference type="AlphaFoldDB" id="A0AAD9DY86"/>
<feature type="domain" description="GAIN-B" evidence="11">
    <location>
        <begin position="274"/>
        <end position="426"/>
    </location>
</feature>
<dbReference type="EMBL" id="JAROKS010000012">
    <property type="protein sequence ID" value="KAK1798451.1"/>
    <property type="molecule type" value="Genomic_DNA"/>
</dbReference>
<keyword evidence="5 8" id="KW-0472">Membrane</keyword>
<comment type="caution">
    <text evidence="7">Lacks conserved residue(s) required for the propagation of feature annotation.</text>
</comment>
<dbReference type="PROSITE" id="PS50095">
    <property type="entry name" value="PLAT"/>
    <property type="match status" value="1"/>
</dbReference>
<evidence type="ECO:0000256" key="7">
    <source>
        <dbReference type="PROSITE-ProRule" id="PRU00152"/>
    </source>
</evidence>
<feature type="signal peptide" evidence="9">
    <location>
        <begin position="1"/>
        <end position="22"/>
    </location>
</feature>
<comment type="similarity">
    <text evidence="2">Belongs to the polycystin family.</text>
</comment>
<proteinExistence type="inferred from homology"/>
<organism evidence="12 13">
    <name type="scientific">Electrophorus voltai</name>
    <dbReference type="NCBI Taxonomy" id="2609070"/>
    <lineage>
        <taxon>Eukaryota</taxon>
        <taxon>Metazoa</taxon>
        <taxon>Chordata</taxon>
        <taxon>Craniata</taxon>
        <taxon>Vertebrata</taxon>
        <taxon>Euteleostomi</taxon>
        <taxon>Actinopterygii</taxon>
        <taxon>Neopterygii</taxon>
        <taxon>Teleostei</taxon>
        <taxon>Ostariophysi</taxon>
        <taxon>Gymnotiformes</taxon>
        <taxon>Gymnotoidei</taxon>
        <taxon>Gymnotidae</taxon>
        <taxon>Electrophorus</taxon>
    </lineage>
</organism>
<dbReference type="Proteomes" id="UP001239994">
    <property type="component" value="Unassembled WGS sequence"/>
</dbReference>
<evidence type="ECO:0000256" key="3">
    <source>
        <dbReference type="ARBA" id="ARBA00022692"/>
    </source>
</evidence>
<dbReference type="InterPro" id="IPR000203">
    <property type="entry name" value="GPS"/>
</dbReference>
<feature type="transmembrane region" description="Helical" evidence="8">
    <location>
        <begin position="871"/>
        <end position="895"/>
    </location>
</feature>
<dbReference type="InterPro" id="IPR001024">
    <property type="entry name" value="PLAT/LH2_dom"/>
</dbReference>
<keyword evidence="6" id="KW-1015">Disulfide bond</keyword>
<dbReference type="PANTHER" id="PTHR10877">
    <property type="entry name" value="POLYCYSTIN FAMILY MEMBER"/>
    <property type="match status" value="1"/>
</dbReference>
<gene>
    <name evidence="12" type="ORF">P4O66_006761</name>
</gene>
<dbReference type="Pfam" id="PF01477">
    <property type="entry name" value="PLAT"/>
    <property type="match status" value="1"/>
</dbReference>
<dbReference type="GO" id="GO:0050982">
    <property type="term" value="P:detection of mechanical stimulus"/>
    <property type="evidence" value="ECO:0007669"/>
    <property type="project" value="TreeGrafter"/>
</dbReference>
<dbReference type="InterPro" id="IPR057244">
    <property type="entry name" value="GAIN_B"/>
</dbReference>
<evidence type="ECO:0000256" key="6">
    <source>
        <dbReference type="ARBA" id="ARBA00023157"/>
    </source>
</evidence>
<dbReference type="Pfam" id="PF01825">
    <property type="entry name" value="GPS"/>
    <property type="match status" value="1"/>
</dbReference>
<feature type="transmembrane region" description="Helical" evidence="8">
    <location>
        <begin position="441"/>
        <end position="464"/>
    </location>
</feature>
<dbReference type="Gene3D" id="2.60.220.50">
    <property type="match status" value="1"/>
</dbReference>
<evidence type="ECO:0000313" key="13">
    <source>
        <dbReference type="Proteomes" id="UP001239994"/>
    </source>
</evidence>
<dbReference type="InterPro" id="IPR016187">
    <property type="entry name" value="CTDL_fold"/>
</dbReference>
<keyword evidence="3 8" id="KW-0812">Transmembrane</keyword>
<dbReference type="FunFam" id="2.60.60.20:FF:000008">
    <property type="entry name" value="Polycystic kidney disease 1-like 2, isoform CRA_a"/>
    <property type="match status" value="1"/>
</dbReference>
<dbReference type="GO" id="GO:0016020">
    <property type="term" value="C:membrane"/>
    <property type="evidence" value="ECO:0007669"/>
    <property type="project" value="UniProtKB-SubCell"/>
</dbReference>
<dbReference type="InterPro" id="IPR046338">
    <property type="entry name" value="GAIN_dom_sf"/>
</dbReference>
<comment type="subcellular location">
    <subcellularLocation>
        <location evidence="1">Membrane</location>
    </subcellularLocation>
</comment>
<evidence type="ECO:0000256" key="1">
    <source>
        <dbReference type="ARBA" id="ARBA00004370"/>
    </source>
</evidence>
<feature type="transmembrane region" description="Helical" evidence="8">
    <location>
        <begin position="648"/>
        <end position="668"/>
    </location>
</feature>
<dbReference type="GO" id="GO:0005262">
    <property type="term" value="F:calcium channel activity"/>
    <property type="evidence" value="ECO:0007669"/>
    <property type="project" value="TreeGrafter"/>
</dbReference>
<accession>A0AAD9DY86</accession>
<evidence type="ECO:0000256" key="2">
    <source>
        <dbReference type="ARBA" id="ARBA00007200"/>
    </source>
</evidence>
<evidence type="ECO:0000259" key="10">
    <source>
        <dbReference type="PROSITE" id="PS50095"/>
    </source>
</evidence>
<dbReference type="InterPro" id="IPR042060">
    <property type="entry name" value="PLAT_polycystin1"/>
</dbReference>
<dbReference type="SUPFAM" id="SSF56436">
    <property type="entry name" value="C-type lectin-like"/>
    <property type="match status" value="1"/>
</dbReference>
<sequence length="964" mass="108230">MVFLRQISVYCWISGAFFFAASEFCDDNSGGPTYDYRDVTECALENVCYEFAGEPKTWAQARDACAERGGKLLSVLDCKIKQFLQNRSTEVGVTAGAWWVSEPLMGLYISNSASVYLLLGNMDPTIMDSVAFLKIKYLKYLYNWTKINGPSNYQLIVNCTGGMLMYSLEQCDIGGQSDQNYGDLLAIADMIFEEISQQMLNVGSNKNVMVLATGTLYASRQMPKQMDKMFIGSKETGPYFQLPSFSAMETQLPTGPITVQMFLPRYGAVDTTPVNMSLKEGFAVITSFNISDINSTVVICARPDQNISLQLQLSQTYKSNLNSTQEQTILTDQEDYQWLITPEMMGGVNGTWHVSITALNSNLSKPVTISVSLLTFKCMFWDTVQNEWSTFGCKVGPKSVPNMTHCLCNHNTFYGSSFFVMPNHVDLSQTAVLFTTVKQNYVVVTVLSAFFLLYLIIVMWAWYADRFALRTRKMTLLEDNHPCAHYNYLLNIQTGSRSGAGTSAKVMISMEGTEGVSKPHHLSDPDKPVFEKGGVDMFLLSSPFPLGELQGIKLWHDNSGGHPDWYLNKVTVQDLQSRNVWHFLCSTWLTSTGDSMCARTFNPAKKNEIASFGNIFQARTSTGFRDEHIWMSVVDPPRHSPFTRVQRVSCCMSLLLCTMAINIMFWNIPKNEDSPVIIKIGSFSLTWQQIMVAVESALLMFPVNILIVTIFRSIKPRILDAKDKSETRDNSKPHAVSMHTILKDTEDIVTLLSKSPKNQMAPMQQKAESSADLFSALNQLHEIIYMMQGQGDSSLHWAYCSSFVFYSLCHLALLLENVGEKAVLNLEELQLARSNTSLMLKMAEMVSVSHMVQSPAPVSAKKKKQSCKLPWWFVFVGWTLLFGISGASTFFTLLYGFQYGKESSVQWLITLTLSLFQSIFIIQPLKVVGLAIFFALILRPVAVEDNGEVELLLQGKNRMLHHPL</sequence>
<dbReference type="InterPro" id="IPR016186">
    <property type="entry name" value="C-type_lectin-like/link_sf"/>
</dbReference>
<dbReference type="SMART" id="SM00308">
    <property type="entry name" value="LH2"/>
    <property type="match status" value="1"/>
</dbReference>
<dbReference type="Gene3D" id="3.10.100.10">
    <property type="entry name" value="Mannose-Binding Protein A, subunit A"/>
    <property type="match status" value="1"/>
</dbReference>
<feature type="transmembrane region" description="Helical" evidence="8">
    <location>
        <begin position="688"/>
        <end position="711"/>
    </location>
</feature>
<dbReference type="CDD" id="cd00037">
    <property type="entry name" value="CLECT"/>
    <property type="match status" value="1"/>
</dbReference>
<evidence type="ECO:0000256" key="9">
    <source>
        <dbReference type="SAM" id="SignalP"/>
    </source>
</evidence>
<dbReference type="CDD" id="cd01752">
    <property type="entry name" value="PLAT_polycystin"/>
    <property type="match status" value="1"/>
</dbReference>
<keyword evidence="9" id="KW-0732">Signal</keyword>